<protein>
    <recommendedName>
        <fullName evidence="3">DUF4350 domain-containing protein</fullName>
    </recommendedName>
</protein>
<evidence type="ECO:0000313" key="4">
    <source>
        <dbReference type="EMBL" id="BDZ38749.1"/>
    </source>
</evidence>
<evidence type="ECO:0000259" key="3">
    <source>
        <dbReference type="Pfam" id="PF14258"/>
    </source>
</evidence>
<gene>
    <name evidence="4" type="ORF">GCM10025863_13630</name>
</gene>
<feature type="region of interest" description="Disordered" evidence="1">
    <location>
        <begin position="17"/>
        <end position="36"/>
    </location>
</feature>
<feature type="region of interest" description="Disordered" evidence="1">
    <location>
        <begin position="244"/>
        <end position="271"/>
    </location>
</feature>
<keyword evidence="2" id="KW-0812">Transmembrane</keyword>
<keyword evidence="2" id="KW-1133">Transmembrane helix</keyword>
<dbReference type="Proteomes" id="UP001321543">
    <property type="component" value="Chromosome"/>
</dbReference>
<name>A0ABM8FSU7_9MICO</name>
<organism evidence="4 5">
    <name type="scientific">Microbacterium suwonense</name>
    <dbReference type="NCBI Taxonomy" id="683047"/>
    <lineage>
        <taxon>Bacteria</taxon>
        <taxon>Bacillati</taxon>
        <taxon>Actinomycetota</taxon>
        <taxon>Actinomycetes</taxon>
        <taxon>Micrococcales</taxon>
        <taxon>Microbacteriaceae</taxon>
        <taxon>Microbacterium</taxon>
    </lineage>
</organism>
<feature type="compositionally biased region" description="Polar residues" evidence="1">
    <location>
        <begin position="244"/>
        <end position="253"/>
    </location>
</feature>
<dbReference type="Pfam" id="PF14258">
    <property type="entry name" value="DUF4350"/>
    <property type="match status" value="1"/>
</dbReference>
<reference evidence="5" key="1">
    <citation type="journal article" date="2019" name="Int. J. Syst. Evol. Microbiol.">
        <title>The Global Catalogue of Microorganisms (GCM) 10K type strain sequencing project: providing services to taxonomists for standard genome sequencing and annotation.</title>
        <authorList>
            <consortium name="The Broad Institute Genomics Platform"/>
            <consortium name="The Broad Institute Genome Sequencing Center for Infectious Disease"/>
            <person name="Wu L."/>
            <person name="Ma J."/>
        </authorList>
    </citation>
    <scope>NUCLEOTIDE SEQUENCE [LARGE SCALE GENOMIC DNA]</scope>
    <source>
        <strain evidence="5">NBRC 106310</strain>
    </source>
</reference>
<accession>A0ABM8FSU7</accession>
<feature type="compositionally biased region" description="Low complexity" evidence="1">
    <location>
        <begin position="258"/>
        <end position="271"/>
    </location>
</feature>
<feature type="compositionally biased region" description="Low complexity" evidence="1">
    <location>
        <begin position="17"/>
        <end position="32"/>
    </location>
</feature>
<evidence type="ECO:0000256" key="2">
    <source>
        <dbReference type="SAM" id="Phobius"/>
    </source>
</evidence>
<feature type="domain" description="DUF4350" evidence="3">
    <location>
        <begin position="76"/>
        <end position="198"/>
    </location>
</feature>
<dbReference type="InterPro" id="IPR025646">
    <property type="entry name" value="DUF4350"/>
</dbReference>
<evidence type="ECO:0000313" key="5">
    <source>
        <dbReference type="Proteomes" id="UP001321543"/>
    </source>
</evidence>
<keyword evidence="5" id="KW-1185">Reference proteome</keyword>
<dbReference type="RefSeq" id="WP_286302614.1">
    <property type="nucleotide sequence ID" value="NZ_AP027728.1"/>
</dbReference>
<proteinExistence type="predicted"/>
<dbReference type="EMBL" id="AP027728">
    <property type="protein sequence ID" value="BDZ38749.1"/>
    <property type="molecule type" value="Genomic_DNA"/>
</dbReference>
<feature type="transmembrane region" description="Helical" evidence="2">
    <location>
        <begin position="43"/>
        <end position="65"/>
    </location>
</feature>
<sequence length="271" mass="27881">MSVLDAPVSRAAASIAPDAAAPASATAPASTAAPPPPGRAGRIIGWVIVIALLLGIALLSMRFIVTNPDLSGTLNPESPGPNGAKALAQLTRDQGVDVEVTRSRAEATDALGSDATLVLTDPFTLSDAAVHELVDRADRVVLLSSSARMLRLLDLGEDAPAEGGTVRAQCTVPEFARVGEIDAARMFSPPKACRAASGRAPARQRCCAALRRAAQSVWSRAPGCSPTPSWRRTATPLSVSRCSLSSPASSGTCPPSPTATSRPTTSRLWAT</sequence>
<keyword evidence="2" id="KW-0472">Membrane</keyword>
<evidence type="ECO:0000256" key="1">
    <source>
        <dbReference type="SAM" id="MobiDB-lite"/>
    </source>
</evidence>